<keyword evidence="6 13" id="KW-1133">Transmembrane helix</keyword>
<dbReference type="PANTHER" id="PTHR10556">
    <property type="entry name" value="3-OXO-5-ALPHA-STEROID 4-DEHYDROGENASE"/>
    <property type="match status" value="1"/>
</dbReference>
<dbReference type="InterPro" id="IPR003323">
    <property type="entry name" value="OTU_dom"/>
</dbReference>
<feature type="transmembrane region" description="Helical" evidence="13">
    <location>
        <begin position="12"/>
        <end position="29"/>
    </location>
</feature>
<evidence type="ECO:0000256" key="3">
    <source>
        <dbReference type="ARBA" id="ARBA00007742"/>
    </source>
</evidence>
<dbReference type="CDD" id="cd22759">
    <property type="entry name" value="OTU_plant_OTU3-like"/>
    <property type="match status" value="1"/>
</dbReference>
<dbReference type="GO" id="GO:0047751">
    <property type="term" value="F:3-oxo-5-alpha-steroid 4-dehydrogenase (NADP+) activity"/>
    <property type="evidence" value="ECO:0007669"/>
    <property type="project" value="UniProtKB-EC"/>
</dbReference>
<keyword evidence="8 13" id="KW-0472">Membrane</keyword>
<evidence type="ECO:0000256" key="7">
    <source>
        <dbReference type="ARBA" id="ARBA00023002"/>
    </source>
</evidence>
<dbReference type="EMBL" id="JAGKQH010000014">
    <property type="protein sequence ID" value="KAG6580492.1"/>
    <property type="molecule type" value="Genomic_DNA"/>
</dbReference>
<evidence type="ECO:0000256" key="4">
    <source>
        <dbReference type="ARBA" id="ARBA00012049"/>
    </source>
</evidence>
<evidence type="ECO:0000256" key="5">
    <source>
        <dbReference type="ARBA" id="ARBA00022692"/>
    </source>
</evidence>
<comment type="caution">
    <text evidence="15">The sequence shown here is derived from an EMBL/GenBank/DDBJ whole genome shotgun (WGS) entry which is preliminary data.</text>
</comment>
<feature type="transmembrane region" description="Helical" evidence="13">
    <location>
        <begin position="253"/>
        <end position="273"/>
    </location>
</feature>
<gene>
    <name evidence="15" type="primary">DET2</name>
    <name evidence="15" type="ORF">SDJN03_20494</name>
</gene>
<dbReference type="InterPro" id="IPR001104">
    <property type="entry name" value="3-oxo-5_a-steroid_4-DH_C"/>
</dbReference>
<comment type="pathway">
    <text evidence="9">Plant hormone biosynthesis; brassinosteroid biosynthesis.</text>
</comment>
<dbReference type="PROSITE" id="PS50802">
    <property type="entry name" value="OTU"/>
    <property type="match status" value="1"/>
</dbReference>
<evidence type="ECO:0000313" key="15">
    <source>
        <dbReference type="EMBL" id="KAG6580492.1"/>
    </source>
</evidence>
<dbReference type="EC" id="1.3.1.22" evidence="4"/>
<dbReference type="FunFam" id="3.90.70.80:FF:000019">
    <property type="entry name" value="Cysteine proteinases superfamily protein"/>
    <property type="match status" value="1"/>
</dbReference>
<comment type="pathway">
    <text evidence="11">Steroid biosynthesis.</text>
</comment>
<sequence>MASDQTLFHNSLLALYLIGPPTAVSLRFLQAPYGKHNRPGWGPTMSVPLAWFLMESPTLWLTLLLFPSGDNSSNYKSLLLISLFLLHYLNRTCLYPIRLLRSGTRRNSATGFPVVVALMAFGFNLLNSYLQTRSVSHYVDYDRDEWFWWRFFGGAVVFVLGMAVNIWSDGVLVKLKMAGGGYKVPTGGWFELVSCPNYLGEIVEWLGWAVMCGSWAGLGFFLYTCANLVPRARANHTWYLNKFGEDYPRDRKAVIPFLASLFVASFFSMDIMAEKPQNVAILEQLRLGIARFELVSSPVNSISPSNSVAPSFPFSMNRGRPLFAKIGPMLRAESPALRKAEHYKVQKVTGDGRCLFRALAKGMAFNKGIPLRPFEEKNDADDLRMAVKEVICDNGKERRQYEEALIAITAEEPLERYCRRIRTPNFWGGESELLVLSKLCKQPIIVYIPEHEHRMGSRSSSFIPIAEYGAEFKGGKPKKPVRLLYSGRNHYDLLV</sequence>
<evidence type="ECO:0000256" key="11">
    <source>
        <dbReference type="ARBA" id="ARBA00060577"/>
    </source>
</evidence>
<evidence type="ECO:0000256" key="8">
    <source>
        <dbReference type="ARBA" id="ARBA00023136"/>
    </source>
</evidence>
<feature type="transmembrane region" description="Helical" evidence="13">
    <location>
        <begin position="147"/>
        <end position="167"/>
    </location>
</feature>
<comment type="similarity">
    <text evidence="3">Belongs to the steroid 5-alpha reductase family.</text>
</comment>
<keyword evidence="7" id="KW-0560">Oxidoreductase</keyword>
<dbReference type="GO" id="GO:0016020">
    <property type="term" value="C:membrane"/>
    <property type="evidence" value="ECO:0007669"/>
    <property type="project" value="UniProtKB-SubCell"/>
</dbReference>
<dbReference type="PROSITE" id="PS50244">
    <property type="entry name" value="S5A_REDUCTASE"/>
    <property type="match status" value="1"/>
</dbReference>
<accession>A0AAV6MFD0</accession>
<evidence type="ECO:0000256" key="6">
    <source>
        <dbReference type="ARBA" id="ARBA00022989"/>
    </source>
</evidence>
<dbReference type="Proteomes" id="UP000685013">
    <property type="component" value="Chromosome 14"/>
</dbReference>
<feature type="transmembrane region" description="Helical" evidence="13">
    <location>
        <begin position="49"/>
        <end position="66"/>
    </location>
</feature>
<protein>
    <recommendedName>
        <fullName evidence="12">Steroid 5-alpha-reductase DET2</fullName>
        <ecNumber evidence="4">1.3.1.22</ecNumber>
    </recommendedName>
</protein>
<evidence type="ECO:0000256" key="12">
    <source>
        <dbReference type="ARBA" id="ARBA00068774"/>
    </source>
</evidence>
<feature type="domain" description="OTU" evidence="14">
    <location>
        <begin position="343"/>
        <end position="495"/>
    </location>
</feature>
<evidence type="ECO:0000256" key="9">
    <source>
        <dbReference type="ARBA" id="ARBA00037910"/>
    </source>
</evidence>
<dbReference type="GO" id="GO:0016132">
    <property type="term" value="P:brassinosteroid biosynthetic process"/>
    <property type="evidence" value="ECO:0007669"/>
    <property type="project" value="TreeGrafter"/>
</dbReference>
<evidence type="ECO:0000256" key="10">
    <source>
        <dbReference type="ARBA" id="ARBA00048164"/>
    </source>
</evidence>
<feature type="transmembrane region" description="Helical" evidence="13">
    <location>
        <begin position="206"/>
        <end position="232"/>
    </location>
</feature>
<comment type="subcellular location">
    <subcellularLocation>
        <location evidence="1">Membrane</location>
        <topology evidence="1">Multi-pass membrane protein</topology>
    </subcellularLocation>
</comment>
<comment type="pathway">
    <text evidence="2">Hormone biosynthesis.</text>
</comment>
<evidence type="ECO:0000256" key="2">
    <source>
        <dbReference type="ARBA" id="ARBA00004972"/>
    </source>
</evidence>
<keyword evidence="16" id="KW-1185">Reference proteome</keyword>
<dbReference type="Pfam" id="PF02544">
    <property type="entry name" value="Steroid_dh"/>
    <property type="match status" value="1"/>
</dbReference>
<feature type="transmembrane region" description="Helical" evidence="13">
    <location>
        <begin position="109"/>
        <end position="126"/>
    </location>
</feature>
<dbReference type="Pfam" id="PF02338">
    <property type="entry name" value="OTU"/>
    <property type="match status" value="1"/>
</dbReference>
<keyword evidence="5 13" id="KW-0812">Transmembrane</keyword>
<dbReference type="PANTHER" id="PTHR10556:SF43">
    <property type="entry name" value="STEROID 5-ALPHA-REDUCTASE DET2"/>
    <property type="match status" value="1"/>
</dbReference>
<comment type="catalytic activity">
    <reaction evidence="10">
        <text>a 3-oxo-5alpha-steroid + NADP(+) = a 3-oxo-Delta(4)-steroid + NADPH + H(+)</text>
        <dbReference type="Rhea" id="RHEA:54384"/>
        <dbReference type="ChEBI" id="CHEBI:13601"/>
        <dbReference type="ChEBI" id="CHEBI:15378"/>
        <dbReference type="ChEBI" id="CHEBI:47909"/>
        <dbReference type="ChEBI" id="CHEBI:57783"/>
        <dbReference type="ChEBI" id="CHEBI:58349"/>
        <dbReference type="EC" id="1.3.1.22"/>
    </reaction>
</comment>
<dbReference type="InterPro" id="IPR039357">
    <property type="entry name" value="SRD5A/TECR"/>
</dbReference>
<feature type="transmembrane region" description="Helical" evidence="13">
    <location>
        <begin position="78"/>
        <end position="97"/>
    </location>
</feature>
<reference evidence="15 16" key="1">
    <citation type="journal article" date="2021" name="Hortic Res">
        <title>The domestication of Cucurbita argyrosperma as revealed by the genome of its wild relative.</title>
        <authorList>
            <person name="Barrera-Redondo J."/>
            <person name="Sanchez-de la Vega G."/>
            <person name="Aguirre-Liguori J.A."/>
            <person name="Castellanos-Morales G."/>
            <person name="Gutierrez-Guerrero Y.T."/>
            <person name="Aguirre-Dugua X."/>
            <person name="Aguirre-Planter E."/>
            <person name="Tenaillon M.I."/>
            <person name="Lira-Saade R."/>
            <person name="Eguiarte L.E."/>
        </authorList>
    </citation>
    <scope>NUCLEOTIDE SEQUENCE [LARGE SCALE GENOMIC DNA]</scope>
    <source>
        <strain evidence="15">JBR-2021</strain>
    </source>
</reference>
<proteinExistence type="inferred from homology"/>
<dbReference type="AlphaFoldDB" id="A0AAV6MFD0"/>
<organism evidence="15 16">
    <name type="scientific">Cucurbita argyrosperma subsp. sororia</name>
    <dbReference type="NCBI Taxonomy" id="37648"/>
    <lineage>
        <taxon>Eukaryota</taxon>
        <taxon>Viridiplantae</taxon>
        <taxon>Streptophyta</taxon>
        <taxon>Embryophyta</taxon>
        <taxon>Tracheophyta</taxon>
        <taxon>Spermatophyta</taxon>
        <taxon>Magnoliopsida</taxon>
        <taxon>eudicotyledons</taxon>
        <taxon>Gunneridae</taxon>
        <taxon>Pentapetalae</taxon>
        <taxon>rosids</taxon>
        <taxon>fabids</taxon>
        <taxon>Cucurbitales</taxon>
        <taxon>Cucurbitaceae</taxon>
        <taxon>Cucurbiteae</taxon>
        <taxon>Cucurbita</taxon>
    </lineage>
</organism>
<name>A0AAV6MFD0_9ROSI</name>
<evidence type="ECO:0000313" key="16">
    <source>
        <dbReference type="Proteomes" id="UP000685013"/>
    </source>
</evidence>
<dbReference type="FunFam" id="1.20.120.1630:FF:000002">
    <property type="entry name" value="Steroid 5 alpha-reductase 1"/>
    <property type="match status" value="1"/>
</dbReference>
<evidence type="ECO:0000256" key="1">
    <source>
        <dbReference type="ARBA" id="ARBA00004141"/>
    </source>
</evidence>
<feature type="non-terminal residue" evidence="15">
    <location>
        <position position="1"/>
    </location>
</feature>
<evidence type="ECO:0000256" key="13">
    <source>
        <dbReference type="SAM" id="Phobius"/>
    </source>
</evidence>
<evidence type="ECO:0000259" key="14">
    <source>
        <dbReference type="PROSITE" id="PS50802"/>
    </source>
</evidence>